<comment type="similarity">
    <text evidence="1">Belongs to the folate receptor family.</text>
</comment>
<dbReference type="RefSeq" id="XP_035667549.1">
    <property type="nucleotide sequence ID" value="XM_035811656.1"/>
</dbReference>
<proteinExistence type="inferred from homology"/>
<evidence type="ECO:0000256" key="1">
    <source>
        <dbReference type="ARBA" id="ARBA00007932"/>
    </source>
</evidence>
<dbReference type="KEGG" id="bfo:118410131"/>
<dbReference type="Pfam" id="PF03024">
    <property type="entry name" value="Folate_rec"/>
    <property type="match status" value="1"/>
</dbReference>
<protein>
    <submittedName>
        <fullName evidence="6">Uncharacterized protein LOC118410131</fullName>
    </submittedName>
</protein>
<evidence type="ECO:0000313" key="5">
    <source>
        <dbReference type="Proteomes" id="UP000001554"/>
    </source>
</evidence>
<dbReference type="GO" id="GO:0038023">
    <property type="term" value="F:signaling receptor activity"/>
    <property type="evidence" value="ECO:0000318"/>
    <property type="project" value="GO_Central"/>
</dbReference>
<dbReference type="GeneID" id="118410131"/>
<sequence length="274" mass="31528">MRVQIHSRDFQTLLTILDHAGENNSVSSEEGTMAPMILFLLAAVAGAAVAGDVPCRPIRDIYPSGKELCEKMWDGAFVYETDLSRAYTMWFFERDNPNDKVSYKLGKTPPNKCYLQYLHKTVPGPEPDNFTECHPWKDRTCCRQQTVPSPQKINQNYGPEWRWDRCGPLSSACERFFVQEACFYECDPNAGLYRKVSDKDFDESNPEHNKWQIQGMPIRADYCDAWWTACRNDLFCAHSQGSYFSCAAEYDKAGKDYFSDFINSIKSIIAWFSQ</sequence>
<dbReference type="OMA" id="MWDGAFV"/>
<evidence type="ECO:0000256" key="2">
    <source>
        <dbReference type="ARBA" id="ARBA00022729"/>
    </source>
</evidence>
<dbReference type="PANTHER" id="PTHR10517:SF14">
    <property type="entry name" value="FOLATE RECEPTOR 1-RELATED"/>
    <property type="match status" value="1"/>
</dbReference>
<keyword evidence="3" id="KW-1015">Disulfide bond</keyword>
<evidence type="ECO:0000256" key="3">
    <source>
        <dbReference type="ARBA" id="ARBA00023157"/>
    </source>
</evidence>
<evidence type="ECO:0000313" key="6">
    <source>
        <dbReference type="RefSeq" id="XP_035667549.1"/>
    </source>
</evidence>
<reference evidence="5" key="1">
    <citation type="journal article" date="2020" name="Nat. Ecol. Evol.">
        <title>Deeply conserved synteny resolves early events in vertebrate evolution.</title>
        <authorList>
            <person name="Simakov O."/>
            <person name="Marletaz F."/>
            <person name="Yue J.X."/>
            <person name="O'Connell B."/>
            <person name="Jenkins J."/>
            <person name="Brandt A."/>
            <person name="Calef R."/>
            <person name="Tung C.H."/>
            <person name="Huang T.K."/>
            <person name="Schmutz J."/>
            <person name="Satoh N."/>
            <person name="Yu J.K."/>
            <person name="Putnam N.H."/>
            <person name="Green R.E."/>
            <person name="Rokhsar D.S."/>
        </authorList>
    </citation>
    <scope>NUCLEOTIDE SEQUENCE [LARGE SCALE GENOMIC DNA]</scope>
    <source>
        <strain evidence="5">S238N-H82</strain>
    </source>
</reference>
<keyword evidence="2" id="KW-0732">Signal</keyword>
<dbReference type="AlphaFoldDB" id="A0A9J7MHD6"/>
<evidence type="ECO:0000259" key="4">
    <source>
        <dbReference type="Pfam" id="PF03024"/>
    </source>
</evidence>
<dbReference type="OrthoDB" id="5982417at2759"/>
<name>A0A9J7MHD6_BRAFL</name>
<organism evidence="5 6">
    <name type="scientific">Branchiostoma floridae</name>
    <name type="common">Florida lancelet</name>
    <name type="synonym">Amphioxus</name>
    <dbReference type="NCBI Taxonomy" id="7739"/>
    <lineage>
        <taxon>Eukaryota</taxon>
        <taxon>Metazoa</taxon>
        <taxon>Chordata</taxon>
        <taxon>Cephalochordata</taxon>
        <taxon>Leptocardii</taxon>
        <taxon>Amphioxiformes</taxon>
        <taxon>Branchiostomatidae</taxon>
        <taxon>Branchiostoma</taxon>
    </lineage>
</organism>
<feature type="domain" description="Folate receptor-like" evidence="4">
    <location>
        <begin position="113"/>
        <end position="245"/>
    </location>
</feature>
<dbReference type="InterPro" id="IPR004269">
    <property type="entry name" value="Folate_rcpt"/>
</dbReference>
<accession>A0A9J7MHD6</accession>
<dbReference type="PANTHER" id="PTHR10517">
    <property type="entry name" value="FOLATE RECEPTOR"/>
    <property type="match status" value="1"/>
</dbReference>
<dbReference type="GO" id="GO:0009897">
    <property type="term" value="C:external side of plasma membrane"/>
    <property type="evidence" value="ECO:0000318"/>
    <property type="project" value="GO_Central"/>
</dbReference>
<keyword evidence="5" id="KW-1185">Reference proteome</keyword>
<dbReference type="Proteomes" id="UP000001554">
    <property type="component" value="Chromosome 2"/>
</dbReference>
<dbReference type="InterPro" id="IPR018143">
    <property type="entry name" value="Folate_rcpt-like"/>
</dbReference>
<reference evidence="6" key="2">
    <citation type="submission" date="2025-08" db="UniProtKB">
        <authorList>
            <consortium name="RefSeq"/>
        </authorList>
    </citation>
    <scope>IDENTIFICATION</scope>
    <source>
        <strain evidence="6">S238N-H82</strain>
        <tissue evidence="6">Testes</tissue>
    </source>
</reference>
<gene>
    <name evidence="6" type="primary">LOC118410131</name>
</gene>